<dbReference type="EMBL" id="JAAWWL010000002">
    <property type="protein sequence ID" value="NKI33138.1"/>
    <property type="molecule type" value="Genomic_DNA"/>
</dbReference>
<feature type="transmembrane region" description="Helical" evidence="1">
    <location>
        <begin position="106"/>
        <end position="127"/>
    </location>
</feature>
<organism evidence="2 3">
    <name type="scientific">Croceivirga thetidis</name>
    <dbReference type="NCBI Taxonomy" id="2721623"/>
    <lineage>
        <taxon>Bacteria</taxon>
        <taxon>Pseudomonadati</taxon>
        <taxon>Bacteroidota</taxon>
        <taxon>Flavobacteriia</taxon>
        <taxon>Flavobacteriales</taxon>
        <taxon>Flavobacteriaceae</taxon>
        <taxon>Croceivirga</taxon>
    </lineage>
</organism>
<evidence type="ECO:0000313" key="2">
    <source>
        <dbReference type="EMBL" id="NKI33138.1"/>
    </source>
</evidence>
<reference evidence="2 3" key="1">
    <citation type="submission" date="2020-04" db="EMBL/GenBank/DDBJ databases">
        <authorList>
            <person name="Yoon J."/>
        </authorList>
    </citation>
    <scope>NUCLEOTIDE SEQUENCE [LARGE SCALE GENOMIC DNA]</scope>
    <source>
        <strain evidence="2 3">DJ-13</strain>
    </source>
</reference>
<feature type="transmembrane region" description="Helical" evidence="1">
    <location>
        <begin position="12"/>
        <end position="31"/>
    </location>
</feature>
<keyword evidence="1" id="KW-0812">Transmembrane</keyword>
<dbReference type="InterPro" id="IPR009793">
    <property type="entry name" value="DUF1361"/>
</dbReference>
<dbReference type="Pfam" id="PF07099">
    <property type="entry name" value="DUF1361"/>
    <property type="match status" value="1"/>
</dbReference>
<name>A0ABX1GU12_9FLAO</name>
<protein>
    <submittedName>
        <fullName evidence="2">DUF1361 domain-containing protein</fullName>
    </submittedName>
</protein>
<dbReference type="RefSeq" id="WP_168553286.1">
    <property type="nucleotide sequence ID" value="NZ_JAAWWL010000002.1"/>
</dbReference>
<keyword evidence="1" id="KW-1133">Transmembrane helix</keyword>
<gene>
    <name evidence="2" type="ORF">HCU67_14370</name>
</gene>
<keyword evidence="1" id="KW-0472">Membrane</keyword>
<sequence>MQLVVPIIRYYRMPLLLLGFCLGLIFIRLLVSGSFFFGFLAWNLILAIIPYLITQTVMFYGIYRIPKAFQILLFLFWLLFLPNAPYLITDLVHLHSSFADQRWLDLFIVFVFALTGWLFGLLSLLDFNQFIRTRIVSRASDLILIVICFTTGYGLYLGRFLRFNSWDIVFKTETLLREMAISFAKPYVWLMTLAFGSFLCLSFWFLKWVKEDS</sequence>
<feature type="transmembrane region" description="Helical" evidence="1">
    <location>
        <begin position="139"/>
        <end position="157"/>
    </location>
</feature>
<comment type="caution">
    <text evidence="2">The sequence shown here is derived from an EMBL/GenBank/DDBJ whole genome shotgun (WGS) entry which is preliminary data.</text>
</comment>
<evidence type="ECO:0000256" key="1">
    <source>
        <dbReference type="SAM" id="Phobius"/>
    </source>
</evidence>
<keyword evidence="3" id="KW-1185">Reference proteome</keyword>
<feature type="transmembrane region" description="Helical" evidence="1">
    <location>
        <begin position="37"/>
        <end position="61"/>
    </location>
</feature>
<evidence type="ECO:0000313" key="3">
    <source>
        <dbReference type="Proteomes" id="UP000718451"/>
    </source>
</evidence>
<proteinExistence type="predicted"/>
<feature type="transmembrane region" description="Helical" evidence="1">
    <location>
        <begin position="187"/>
        <end position="206"/>
    </location>
</feature>
<dbReference type="Proteomes" id="UP000718451">
    <property type="component" value="Unassembled WGS sequence"/>
</dbReference>
<feature type="transmembrane region" description="Helical" evidence="1">
    <location>
        <begin position="68"/>
        <end position="86"/>
    </location>
</feature>
<accession>A0ABX1GU12</accession>